<dbReference type="Ensembl" id="ENSSSCT00070047522.1">
    <property type="protein sequence ID" value="ENSSSCP00070040112.1"/>
    <property type="gene ID" value="ENSSSCG00070023803.1"/>
</dbReference>
<evidence type="ECO:0000256" key="1">
    <source>
        <dbReference type="ARBA" id="ARBA00004111"/>
    </source>
</evidence>
<keyword evidence="3" id="KW-0256">Endoplasmic reticulum</keyword>
<comment type="similarity">
    <text evidence="6">Belongs to the cytochrome b5 family. MAPR subfamily.</text>
</comment>
<keyword evidence="12" id="KW-0472">Membrane</keyword>
<dbReference type="Gene3D" id="3.10.120.10">
    <property type="entry name" value="Cytochrome b5-like heme/steroid binding domain"/>
    <property type="match status" value="1"/>
</dbReference>
<reference evidence="14" key="2">
    <citation type="submission" date="2025-08" db="UniProtKB">
        <authorList>
            <consortium name="Ensembl"/>
        </authorList>
    </citation>
    <scope>IDENTIFICATION</scope>
</reference>
<evidence type="ECO:0000256" key="10">
    <source>
        <dbReference type="ARBA" id="ARBA00064460"/>
    </source>
</evidence>
<feature type="region of interest" description="Disordered" evidence="11">
    <location>
        <begin position="145"/>
        <end position="193"/>
    </location>
</feature>
<feature type="domain" description="Cytochrome b5 heme-binding" evidence="13">
    <location>
        <begin position="301"/>
        <end position="399"/>
    </location>
</feature>
<dbReference type="Pfam" id="PF00173">
    <property type="entry name" value="Cyt-b5"/>
    <property type="match status" value="1"/>
</dbReference>
<keyword evidence="3" id="KW-0492">Microsome</keyword>
<dbReference type="InterPro" id="IPR036400">
    <property type="entry name" value="Cyt_B5-like_heme/steroid_sf"/>
</dbReference>
<evidence type="ECO:0000259" key="13">
    <source>
        <dbReference type="SMART" id="SM01117"/>
    </source>
</evidence>
<keyword evidence="2" id="KW-0496">Mitochondrion</keyword>
<dbReference type="FunFam" id="3.10.120.10:FF:000003">
    <property type="entry name" value="membrane-associated progesterone receptor component 1"/>
    <property type="match status" value="1"/>
</dbReference>
<comment type="subcellular location">
    <subcellularLocation>
        <location evidence="1">Microsome membrane</location>
        <topology evidence="1">Single-pass membrane protein</topology>
    </subcellularLocation>
    <subcellularLocation>
        <location evidence="5">Mitochondrion outer membrane</location>
        <topology evidence="5">Single-pass membrane protein</topology>
        <orientation evidence="5">Extracellular side</orientation>
    </subcellularLocation>
    <subcellularLocation>
        <location evidence="9">Smooth endoplasmic reticulum membrane</location>
        <topology evidence="9">Single-pass membrane protein</topology>
    </subcellularLocation>
</comment>
<dbReference type="InterPro" id="IPR001199">
    <property type="entry name" value="Cyt_B5-like_heme/steroid-bd"/>
</dbReference>
<dbReference type="InterPro" id="IPR050577">
    <property type="entry name" value="MAPR/NEUFC/NENF-like"/>
</dbReference>
<dbReference type="Proteomes" id="UP000314985">
    <property type="component" value="Chromosome 8"/>
</dbReference>
<dbReference type="GO" id="GO:0005741">
    <property type="term" value="C:mitochondrial outer membrane"/>
    <property type="evidence" value="ECO:0007669"/>
    <property type="project" value="UniProtKB-SubCell"/>
</dbReference>
<evidence type="ECO:0000256" key="2">
    <source>
        <dbReference type="ARBA" id="ARBA00022787"/>
    </source>
</evidence>
<protein>
    <recommendedName>
        <fullName evidence="7">Membrane-associated progesterone receptor component 1</fullName>
    </recommendedName>
</protein>
<comment type="subunit">
    <text evidence="10">Homodimer. Forms stable homodimer through hydrophobic heme-heme stacking interactions. Interacts with FECH; the interaction results in decreased FECH activity. Interacts with EGFR, CYP1A1 and CYP3A4; the interactions require PGRMC1 homodimerization. Interacts with TMEM97 and LDLR; the interaction increases LDL internalization.</text>
</comment>
<comment type="function">
    <text evidence="8">Component of a progesterone-binding protein complex. Binds progesterone. Has many reported cellular functions (heme homeostasis, interaction with CYPs). Required for the maintenance of uterine histoarchitecture and normal female reproductive lifespan. Intracellular heme chaperone. Regulates heme synthesis via interactions with FECH and acts as a heme donor for at least some hemoproteins. Forms a ternary complex with TMEM97 receptor and low density lipid receptor/LDLR, which increases LDLR-mediated LDL lipoprotein internalization.</text>
</comment>
<organism evidence="14 15">
    <name type="scientific">Sus scrofa</name>
    <name type="common">Pig</name>
    <dbReference type="NCBI Taxonomy" id="9823"/>
    <lineage>
        <taxon>Eukaryota</taxon>
        <taxon>Metazoa</taxon>
        <taxon>Chordata</taxon>
        <taxon>Craniata</taxon>
        <taxon>Vertebrata</taxon>
        <taxon>Euteleostomi</taxon>
        <taxon>Mammalia</taxon>
        <taxon>Eutheria</taxon>
        <taxon>Laurasiatheria</taxon>
        <taxon>Artiodactyla</taxon>
        <taxon>Suina</taxon>
        <taxon>Suidae</taxon>
        <taxon>Sus</taxon>
    </lineage>
</organism>
<dbReference type="SMART" id="SM01117">
    <property type="entry name" value="Cyt-b5"/>
    <property type="match status" value="1"/>
</dbReference>
<dbReference type="PANTHER" id="PTHR10281">
    <property type="entry name" value="MEMBRANE-ASSOCIATED PROGESTERONE RECEPTOR COMPONENT-RELATED"/>
    <property type="match status" value="1"/>
</dbReference>
<gene>
    <name evidence="14" type="primary">PGRMC2</name>
</gene>
<feature type="region of interest" description="Disordered" evidence="11">
    <location>
        <begin position="1"/>
        <end position="64"/>
    </location>
</feature>
<evidence type="ECO:0000313" key="14">
    <source>
        <dbReference type="Ensembl" id="ENSSSCP00070040112.1"/>
    </source>
</evidence>
<dbReference type="AlphaFoldDB" id="A0A4X1VFE8"/>
<evidence type="ECO:0000256" key="5">
    <source>
        <dbReference type="ARBA" id="ARBA00037812"/>
    </source>
</evidence>
<feature type="transmembrane region" description="Helical" evidence="12">
    <location>
        <begin position="252"/>
        <end position="270"/>
    </location>
</feature>
<feature type="region of interest" description="Disordered" evidence="11">
    <location>
        <begin position="206"/>
        <end position="234"/>
    </location>
</feature>
<keyword evidence="12" id="KW-0812">Transmembrane</keyword>
<evidence type="ECO:0000256" key="4">
    <source>
        <dbReference type="ARBA" id="ARBA00023004"/>
    </source>
</evidence>
<dbReference type="PANTHER" id="PTHR10281:SF24">
    <property type="entry name" value="MEMBRANE-ASSOCIATED PROGESTERONE RECEPTOR COMPONENT 2"/>
    <property type="match status" value="1"/>
</dbReference>
<evidence type="ECO:0000256" key="11">
    <source>
        <dbReference type="SAM" id="MobiDB-lite"/>
    </source>
</evidence>
<evidence type="ECO:0000313" key="15">
    <source>
        <dbReference type="Proteomes" id="UP000314985"/>
    </source>
</evidence>
<dbReference type="GO" id="GO:0030868">
    <property type="term" value="C:smooth endoplasmic reticulum membrane"/>
    <property type="evidence" value="ECO:0007669"/>
    <property type="project" value="UniProtKB-SubCell"/>
</dbReference>
<dbReference type="SUPFAM" id="SSF55856">
    <property type="entry name" value="Cytochrome b5-like heme/steroid binding domain"/>
    <property type="match status" value="1"/>
</dbReference>
<keyword evidence="2" id="KW-1000">Mitochondrion outer membrane</keyword>
<evidence type="ECO:0000256" key="6">
    <source>
        <dbReference type="ARBA" id="ARBA00038357"/>
    </source>
</evidence>
<evidence type="ECO:0000256" key="3">
    <source>
        <dbReference type="ARBA" id="ARBA00022848"/>
    </source>
</evidence>
<evidence type="ECO:0000256" key="12">
    <source>
        <dbReference type="SAM" id="Phobius"/>
    </source>
</evidence>
<feature type="compositionally biased region" description="Low complexity" evidence="11">
    <location>
        <begin position="206"/>
        <end position="226"/>
    </location>
</feature>
<evidence type="ECO:0000256" key="9">
    <source>
        <dbReference type="ARBA" id="ARBA00060377"/>
    </source>
</evidence>
<reference evidence="14 15" key="1">
    <citation type="submission" date="2017-08" db="EMBL/GenBank/DDBJ databases">
        <title>USMARCv1.0.</title>
        <authorList>
            <person name="Hannum G.I."/>
            <person name="Koren S."/>
            <person name="Schroeder S.G."/>
            <person name="Chin S.C."/>
            <person name="Nonneman D.J."/>
            <person name="Becker S.A."/>
            <person name="Rosen B.D."/>
            <person name="Bickhart D.M."/>
            <person name="Putnam N.H."/>
            <person name="Green R.E."/>
            <person name="Tuggle C.K."/>
            <person name="Liu H."/>
            <person name="Rohrer G.A."/>
            <person name="Warr A."/>
            <person name="Hall R."/>
            <person name="Kim K."/>
            <person name="Hume D.A."/>
            <person name="Talbot R."/>
            <person name="Chow W."/>
            <person name="Howe K."/>
            <person name="Schwartz A.S."/>
            <person name="Watson M."/>
            <person name="Archibald A.L."/>
            <person name="Phillippy A.M."/>
            <person name="Smith T.P.L."/>
        </authorList>
    </citation>
    <scope>NUCLEOTIDE SEQUENCE [LARGE SCALE GENOMIC DNA]</scope>
</reference>
<sequence>MPRPRTSHSCPQKGIRDRPASAAASAHVKLTGGATRDRQLLADANPGLGREETSRRTRTARGLGGACLPKGLHWKGERVAPRNPRTRSNFAPPMRARVPRSIFSGPPLLLQLEEMTGKSREVWGEVGGAPHASAACKRREVEGGILDNVTPSTPNREPIWPRPPTLTLLAERPPYGRGPREVGAGRGRGGGGRRWRAVMAAGDGDVKLGTLGSGSESSSDGSSESPGGAGEAAEGGGWATAALALLTGGGEMLLNVALVALVLLGAYRLWVRWGRRGLGAGAGAGEESPAASLPRMKKRDFSLEQLRQYDGSRTPRILLAVNGKVFDVTKGSKFYGPAGPYGIFAGRDASRGLATFCLDKDALKDEYDDLSDLNAVQMESVREWEMQFKALLEHKDWTRKI</sequence>
<proteinExistence type="inferred from homology"/>
<evidence type="ECO:0000256" key="8">
    <source>
        <dbReference type="ARBA" id="ARBA00053089"/>
    </source>
</evidence>
<accession>A0A4X1VFE8</accession>
<evidence type="ECO:0000256" key="7">
    <source>
        <dbReference type="ARBA" id="ARBA00040437"/>
    </source>
</evidence>
<name>A0A4X1VFE8_PIG</name>
<keyword evidence="4" id="KW-0408">Iron</keyword>
<keyword evidence="12" id="KW-1133">Transmembrane helix</keyword>